<dbReference type="AlphaFoldDB" id="A0A3Q9GCY5"/>
<organism evidence="1 4">
    <name type="scientific">Moraxella catarrhalis</name>
    <name type="common">Branhamella catarrhalis</name>
    <dbReference type="NCBI Taxonomy" id="480"/>
    <lineage>
        <taxon>Bacteria</taxon>
        <taxon>Pseudomonadati</taxon>
        <taxon>Pseudomonadota</taxon>
        <taxon>Gammaproteobacteria</taxon>
        <taxon>Moraxellales</taxon>
        <taxon>Moraxellaceae</taxon>
        <taxon>Moraxella</taxon>
    </lineage>
</organism>
<gene>
    <name evidence="1" type="ORF">EJK53_0848</name>
    <name evidence="2" type="ORF">EJK54_0701</name>
</gene>
<sequence length="43" mass="5186">MYGYQQINLNHKKAVQKVLLFYELLMTDDGFIWRIKITIAKQI</sequence>
<reference evidence="3 4" key="1">
    <citation type="submission" date="2018-12" db="EMBL/GenBank/DDBJ databases">
        <title>Persistence of Moraxella catarrhalis in Chronic Obstructive Pulmonary Disease and Regulation of the Hag/MID Adhesin.</title>
        <authorList>
            <person name="Murphy T."/>
            <person name="Zhao X."/>
            <person name="Vyas G."/>
            <person name="Aluvathingal J."/>
            <person name="Nadendla S."/>
            <person name="Tallon L."/>
            <person name="Tettelin H."/>
        </authorList>
    </citation>
    <scope>NUCLEOTIDE SEQUENCE [LARGE SCALE GENOMIC DNA]</scope>
    <source>
        <strain evidence="2 3">173P27B1</strain>
        <strain evidence="1 4">46P58B1</strain>
    </source>
</reference>
<evidence type="ECO:0000313" key="4">
    <source>
        <dbReference type="Proteomes" id="UP000280228"/>
    </source>
</evidence>
<evidence type="ECO:0000313" key="1">
    <source>
        <dbReference type="EMBL" id="AZQ92658.1"/>
    </source>
</evidence>
<evidence type="ECO:0000313" key="3">
    <source>
        <dbReference type="Proteomes" id="UP000268436"/>
    </source>
</evidence>
<dbReference type="EMBL" id="CP034662">
    <property type="protein sequence ID" value="AZQ92658.1"/>
    <property type="molecule type" value="Genomic_DNA"/>
</dbReference>
<dbReference type="Proteomes" id="UP000268436">
    <property type="component" value="Unassembled WGS sequence"/>
</dbReference>
<protein>
    <submittedName>
        <fullName evidence="1">Uncharacterized protein</fullName>
    </submittedName>
</protein>
<dbReference type="Proteomes" id="UP000280228">
    <property type="component" value="Chromosome"/>
</dbReference>
<accession>A0A3Q9GCY5</accession>
<proteinExistence type="predicted"/>
<name>A0A3Q9GCY5_MORCA</name>
<dbReference type="EMBL" id="RYER01000026">
    <property type="protein sequence ID" value="RUO12018.1"/>
    <property type="molecule type" value="Genomic_DNA"/>
</dbReference>
<evidence type="ECO:0000313" key="2">
    <source>
        <dbReference type="EMBL" id="RUO12018.1"/>
    </source>
</evidence>
<keyword evidence="3" id="KW-1185">Reference proteome</keyword>